<dbReference type="Proteomes" id="UP000285596">
    <property type="component" value="Unassembled WGS sequence"/>
</dbReference>
<accession>A0A423V2F3</accession>
<dbReference type="InterPro" id="IPR036388">
    <property type="entry name" value="WH-like_DNA-bd_sf"/>
</dbReference>
<evidence type="ECO:0000313" key="7">
    <source>
        <dbReference type="Proteomes" id="UP000285596"/>
    </source>
</evidence>
<dbReference type="Pfam" id="PF13185">
    <property type="entry name" value="GAF_2"/>
    <property type="match status" value="1"/>
</dbReference>
<keyword evidence="2" id="KW-0418">Kinase</keyword>
<dbReference type="InterPro" id="IPR012074">
    <property type="entry name" value="GAF_ANTAR"/>
</dbReference>
<keyword evidence="3" id="KW-0805">Transcription regulation</keyword>
<dbReference type="PROSITE" id="PS50921">
    <property type="entry name" value="ANTAR"/>
    <property type="match status" value="1"/>
</dbReference>
<dbReference type="RefSeq" id="WP_118902056.1">
    <property type="nucleotide sequence ID" value="NZ_QWFA01000037.1"/>
</dbReference>
<keyword evidence="1" id="KW-0808">Transferase</keyword>
<keyword evidence="4" id="KW-0804">Transcription</keyword>
<dbReference type="InterPro" id="IPR005561">
    <property type="entry name" value="ANTAR"/>
</dbReference>
<evidence type="ECO:0000259" key="5">
    <source>
        <dbReference type="PROSITE" id="PS50921"/>
    </source>
</evidence>
<gene>
    <name evidence="6" type="ORF">D3105_09480</name>
</gene>
<dbReference type="InterPro" id="IPR029016">
    <property type="entry name" value="GAF-like_dom_sf"/>
</dbReference>
<dbReference type="EMBL" id="QWFA01000037">
    <property type="protein sequence ID" value="ROV68785.1"/>
    <property type="molecule type" value="Genomic_DNA"/>
</dbReference>
<dbReference type="Gene3D" id="3.30.450.40">
    <property type="match status" value="1"/>
</dbReference>
<dbReference type="GO" id="GO:0003723">
    <property type="term" value="F:RNA binding"/>
    <property type="evidence" value="ECO:0007669"/>
    <property type="project" value="InterPro"/>
</dbReference>
<dbReference type="InterPro" id="IPR003018">
    <property type="entry name" value="GAF"/>
</dbReference>
<dbReference type="InterPro" id="IPR011006">
    <property type="entry name" value="CheY-like_superfamily"/>
</dbReference>
<dbReference type="SMART" id="SM00065">
    <property type="entry name" value="GAF"/>
    <property type="match status" value="1"/>
</dbReference>
<dbReference type="PIRSF" id="PIRSF036625">
    <property type="entry name" value="GAF_ANTAR"/>
    <property type="match status" value="1"/>
</dbReference>
<organism evidence="6 7">
    <name type="scientific">Streptomyces globisporus</name>
    <dbReference type="NCBI Taxonomy" id="1908"/>
    <lineage>
        <taxon>Bacteria</taxon>
        <taxon>Bacillati</taxon>
        <taxon>Actinomycetota</taxon>
        <taxon>Actinomycetes</taxon>
        <taxon>Kitasatosporales</taxon>
        <taxon>Streptomycetaceae</taxon>
        <taxon>Streptomyces</taxon>
    </lineage>
</organism>
<protein>
    <submittedName>
        <fullName evidence="6">ANTAR domain-containing protein</fullName>
    </submittedName>
</protein>
<name>A0A423V2F3_STRGL</name>
<evidence type="ECO:0000256" key="1">
    <source>
        <dbReference type="ARBA" id="ARBA00022679"/>
    </source>
</evidence>
<dbReference type="SUPFAM" id="SSF52172">
    <property type="entry name" value="CheY-like"/>
    <property type="match status" value="1"/>
</dbReference>
<evidence type="ECO:0000256" key="2">
    <source>
        <dbReference type="ARBA" id="ARBA00022777"/>
    </source>
</evidence>
<proteinExistence type="predicted"/>
<dbReference type="Pfam" id="PF03861">
    <property type="entry name" value="ANTAR"/>
    <property type="match status" value="1"/>
</dbReference>
<dbReference type="SMART" id="SM01012">
    <property type="entry name" value="ANTAR"/>
    <property type="match status" value="1"/>
</dbReference>
<comment type="caution">
    <text evidence="6">The sequence shown here is derived from an EMBL/GenBank/DDBJ whole genome shotgun (WGS) entry which is preliminary data.</text>
</comment>
<evidence type="ECO:0000256" key="4">
    <source>
        <dbReference type="ARBA" id="ARBA00023163"/>
    </source>
</evidence>
<feature type="domain" description="ANTAR" evidence="5">
    <location>
        <begin position="161"/>
        <end position="222"/>
    </location>
</feature>
<evidence type="ECO:0000256" key="3">
    <source>
        <dbReference type="ARBA" id="ARBA00023015"/>
    </source>
</evidence>
<dbReference type="AlphaFoldDB" id="A0A423V2F3"/>
<sequence length="230" mass="25111">MDWQGFAEQIGDMAHDLLEQPSVDATLGRITESAAKLVAGCDAAGILVLSAECVSLAPTEPWVAELDQLQRKLGQGPCFDAAHPSTGERVLRMADFTEAEPRWADFVAEARKWGVGSMMGFLLYTEDEDFGALNFYSRRPGAFTEESERAGVILASHAAVALSAARTHAQMEQALATRHQIGQAMGILMARHNIPENQAFNTLRRYSQDNNVKLREVALLVCEQGALPQP</sequence>
<reference evidence="6 7" key="1">
    <citation type="submission" date="2018-08" db="EMBL/GenBank/DDBJ databases">
        <title>Streptomyces globisporus 1912-4Crt, whole genome shotgun sequence.</title>
        <authorList>
            <person name="Matselyukh B."/>
        </authorList>
    </citation>
    <scope>NUCLEOTIDE SEQUENCE [LARGE SCALE GENOMIC DNA]</scope>
    <source>
        <strain evidence="6 7">1912-4Crt</strain>
    </source>
</reference>
<evidence type="ECO:0000313" key="6">
    <source>
        <dbReference type="EMBL" id="ROV68785.1"/>
    </source>
</evidence>
<dbReference type="GO" id="GO:0016301">
    <property type="term" value="F:kinase activity"/>
    <property type="evidence" value="ECO:0007669"/>
    <property type="project" value="UniProtKB-KW"/>
</dbReference>
<dbReference type="Gene3D" id="1.10.10.10">
    <property type="entry name" value="Winged helix-like DNA-binding domain superfamily/Winged helix DNA-binding domain"/>
    <property type="match status" value="1"/>
</dbReference>
<dbReference type="SUPFAM" id="SSF55781">
    <property type="entry name" value="GAF domain-like"/>
    <property type="match status" value="1"/>
</dbReference>